<dbReference type="AlphaFoldDB" id="A0A6A6WEZ9"/>
<protein>
    <recommendedName>
        <fullName evidence="8">Pre-rRNA processing protein</fullName>
    </recommendedName>
</protein>
<reference evidence="6" key="1">
    <citation type="journal article" date="2020" name="Stud. Mycol.">
        <title>101 Dothideomycetes genomes: a test case for predicting lifestyles and emergence of pathogens.</title>
        <authorList>
            <person name="Haridas S."/>
            <person name="Albert R."/>
            <person name="Binder M."/>
            <person name="Bloem J."/>
            <person name="Labutti K."/>
            <person name="Salamov A."/>
            <person name="Andreopoulos B."/>
            <person name="Baker S."/>
            <person name="Barry K."/>
            <person name="Bills G."/>
            <person name="Bluhm B."/>
            <person name="Cannon C."/>
            <person name="Castanera R."/>
            <person name="Culley D."/>
            <person name="Daum C."/>
            <person name="Ezra D."/>
            <person name="Gonzalez J."/>
            <person name="Henrissat B."/>
            <person name="Kuo A."/>
            <person name="Liang C."/>
            <person name="Lipzen A."/>
            <person name="Lutzoni F."/>
            <person name="Magnuson J."/>
            <person name="Mondo S."/>
            <person name="Nolan M."/>
            <person name="Ohm R."/>
            <person name="Pangilinan J."/>
            <person name="Park H.-J."/>
            <person name="Ramirez L."/>
            <person name="Alfaro M."/>
            <person name="Sun H."/>
            <person name="Tritt A."/>
            <person name="Yoshinaga Y."/>
            <person name="Zwiers L.-H."/>
            <person name="Turgeon B."/>
            <person name="Goodwin S."/>
            <person name="Spatafora J."/>
            <person name="Crous P."/>
            <person name="Grigoriev I."/>
        </authorList>
    </citation>
    <scope>NUCLEOTIDE SEQUENCE</scope>
    <source>
        <strain evidence="6">CBS 121739</strain>
    </source>
</reference>
<dbReference type="Pfam" id="PF26153">
    <property type="entry name" value="LEA-2L_5"/>
    <property type="match status" value="1"/>
</dbReference>
<evidence type="ECO:0000259" key="5">
    <source>
        <dbReference type="Pfam" id="PF26153"/>
    </source>
</evidence>
<dbReference type="EMBL" id="ML996569">
    <property type="protein sequence ID" value="KAF2759691.1"/>
    <property type="molecule type" value="Genomic_DNA"/>
</dbReference>
<feature type="region of interest" description="Disordered" evidence="1">
    <location>
        <begin position="732"/>
        <end position="755"/>
    </location>
</feature>
<feature type="transmembrane region" description="Helical" evidence="2">
    <location>
        <begin position="86"/>
        <end position="109"/>
    </location>
</feature>
<dbReference type="GO" id="GO:0000329">
    <property type="term" value="C:fungal-type vacuole membrane"/>
    <property type="evidence" value="ECO:0007669"/>
    <property type="project" value="InterPro"/>
</dbReference>
<keyword evidence="7" id="KW-1185">Reference proteome</keyword>
<evidence type="ECO:0000259" key="4">
    <source>
        <dbReference type="Pfam" id="PF26150"/>
    </source>
</evidence>
<dbReference type="Pfam" id="PF26150">
    <property type="entry name" value="LEA-2_4"/>
    <property type="match status" value="1"/>
</dbReference>
<evidence type="ECO:0000313" key="7">
    <source>
        <dbReference type="Proteomes" id="UP000799437"/>
    </source>
</evidence>
<dbReference type="InterPro" id="IPR059065">
    <property type="entry name" value="Ig_Tag1-like_4th"/>
</dbReference>
<dbReference type="InterPro" id="IPR059066">
    <property type="entry name" value="Ig_Tag1-like_5th"/>
</dbReference>
<dbReference type="OrthoDB" id="5596576at2759"/>
<dbReference type="PANTHER" id="PTHR35895">
    <property type="entry name" value="CHROMOSOME 16, WHOLE GENOME SHOTGUN SEQUENCE"/>
    <property type="match status" value="1"/>
</dbReference>
<dbReference type="RefSeq" id="XP_033602142.1">
    <property type="nucleotide sequence ID" value="XM_033742706.1"/>
</dbReference>
<dbReference type="Pfam" id="PF26174">
    <property type="entry name" value="LEA-2_1"/>
    <property type="match status" value="1"/>
</dbReference>
<dbReference type="InterPro" id="IPR055011">
    <property type="entry name" value="Tag1_C"/>
</dbReference>
<keyword evidence="2" id="KW-1133">Transmembrane helix</keyword>
<feature type="compositionally biased region" description="Acidic residues" evidence="1">
    <location>
        <begin position="741"/>
        <end position="751"/>
    </location>
</feature>
<keyword evidence="2" id="KW-0812">Transmembrane</keyword>
<gene>
    <name evidence="6" type="ORF">EJ05DRAFT_463127</name>
</gene>
<proteinExistence type="predicted"/>
<dbReference type="Pfam" id="PF22786">
    <property type="entry name" value="Tag1_C"/>
    <property type="match status" value="1"/>
</dbReference>
<feature type="domain" description="Tag1 C-terminal" evidence="3">
    <location>
        <begin position="475"/>
        <end position="588"/>
    </location>
</feature>
<dbReference type="PANTHER" id="PTHR35895:SF3">
    <property type="entry name" value="PRE-RRNA PROCESSING PROTEIN"/>
    <property type="match status" value="1"/>
</dbReference>
<dbReference type="GeneID" id="54483760"/>
<sequence>MVESNDDATRLAGRPTSITSSRSRRSQRSKNHEETPLLARSDREDSDVEDDDANQELPSASRASAFLQSLRNLRDRKLSSSKKRRWPSLIALLVLFIVLVLVLVFGFIMPAAVKEYATQAVDFQPTRLSLVSLTETGVRVHVEGDFVVDASRVSKKSTRDFGRFGTWIAREVETGESEVTVYLPEYDNIPAGKAIIPSIKVNIRNGHVNHIDFHTIVQPGVVDGLRDVANDWLEGRRGDIILLGKAEVPLKSGIFSLGKQTLEQPLKIEGSKIPAVPNYDIARLDIHEMNNTSNRGGMSADATIIIENDFPVALNVPAVGFDVMVDGCTPLDSYITVGNASTSHLDIKPNADVHVFASGDVRELPHALTKDCPNSDKSPLDLFLTNYIHGEDSQIYINCCTFPDPDTPSWANDILKDIVVPLPFPGRTFDHLLKNFSLADVQFHLPEMWAEPGTPAAQPKISANIIALVGLPKEMNFRLDVGHVRADADIYYKHKKMGRLDLNKWQQAHSKRVDNSTEGPELEITSHVDKAPLEILDEDAFTEIVQTLLFGGRTLYLEVKASVDVQVDTPLGNITVQQLPAKGVVPVKPVSSGDGGMGSIRPQVGNLEIIDTDDRSVTVQARVNLTNPTNYSAIVPYVNINILNNDTILGHAIAENITVHPGNNTNLPVKAIWQPGVAEGAKGHKIGRELISQYLSGYNVTLTLQTHASTIPAQPFLGRLLSFFPITIPAPHLHQPPPGDDPSDDPDEDSPNDPPKFIRRTIMHIFSSSATFDLLSPFSSTTLYLTWLNATAFYHEEPAGKILYDDEIEVPPGLSTTPRLPVNWELGSVGFEAIRKALGGRLRLNATATVGVRIGEWEPRGGLWFVGRGIGAGVRP</sequence>
<dbReference type="Proteomes" id="UP000799437">
    <property type="component" value="Unassembled WGS sequence"/>
</dbReference>
<feature type="compositionally biased region" description="Basic and acidic residues" evidence="1">
    <location>
        <begin position="30"/>
        <end position="43"/>
    </location>
</feature>
<organism evidence="6 7">
    <name type="scientific">Pseudovirgaria hyperparasitica</name>
    <dbReference type="NCBI Taxonomy" id="470096"/>
    <lineage>
        <taxon>Eukaryota</taxon>
        <taxon>Fungi</taxon>
        <taxon>Dikarya</taxon>
        <taxon>Ascomycota</taxon>
        <taxon>Pezizomycotina</taxon>
        <taxon>Dothideomycetes</taxon>
        <taxon>Dothideomycetes incertae sedis</taxon>
        <taxon>Acrospermales</taxon>
        <taxon>Acrospermaceae</taxon>
        <taxon>Pseudovirgaria</taxon>
    </lineage>
</organism>
<feature type="domain" description="Tag1-like fifth Ig-like" evidence="5">
    <location>
        <begin position="752"/>
        <end position="858"/>
    </location>
</feature>
<feature type="region of interest" description="Disordered" evidence="1">
    <location>
        <begin position="1"/>
        <end position="56"/>
    </location>
</feature>
<evidence type="ECO:0000256" key="2">
    <source>
        <dbReference type="SAM" id="Phobius"/>
    </source>
</evidence>
<evidence type="ECO:0000256" key="1">
    <source>
        <dbReference type="SAM" id="MobiDB-lite"/>
    </source>
</evidence>
<accession>A0A6A6WEZ9</accession>
<evidence type="ECO:0008006" key="8">
    <source>
        <dbReference type="Google" id="ProtNLM"/>
    </source>
</evidence>
<feature type="compositionally biased region" description="Acidic residues" evidence="1">
    <location>
        <begin position="44"/>
        <end position="54"/>
    </location>
</feature>
<name>A0A6A6WEZ9_9PEZI</name>
<keyword evidence="2" id="KW-0472">Membrane</keyword>
<evidence type="ECO:0000259" key="3">
    <source>
        <dbReference type="Pfam" id="PF22786"/>
    </source>
</evidence>
<evidence type="ECO:0000313" key="6">
    <source>
        <dbReference type="EMBL" id="KAF2759691.1"/>
    </source>
</evidence>
<feature type="domain" description="Tag1-like fourth Ig-like" evidence="4">
    <location>
        <begin position="601"/>
        <end position="715"/>
    </location>
</feature>
<dbReference type="InterPro" id="IPR046368">
    <property type="entry name" value="Tag1"/>
</dbReference>